<dbReference type="KEGG" id="fra:Francci3_0905"/>
<keyword evidence="2" id="KW-0472">Membrane</keyword>
<gene>
    <name evidence="3" type="ordered locus">Francci3_0905</name>
</gene>
<organism evidence="3 4">
    <name type="scientific">Frankia casuarinae (strain DSM 45818 / CECT 9043 / HFP020203 / CcI3)</name>
    <dbReference type="NCBI Taxonomy" id="106370"/>
    <lineage>
        <taxon>Bacteria</taxon>
        <taxon>Bacillati</taxon>
        <taxon>Actinomycetota</taxon>
        <taxon>Actinomycetes</taxon>
        <taxon>Frankiales</taxon>
        <taxon>Frankiaceae</taxon>
        <taxon>Frankia</taxon>
    </lineage>
</organism>
<name>Q2JEK3_FRACC</name>
<dbReference type="RefSeq" id="WP_011435357.1">
    <property type="nucleotide sequence ID" value="NC_007777.1"/>
</dbReference>
<evidence type="ECO:0000256" key="2">
    <source>
        <dbReference type="SAM" id="Phobius"/>
    </source>
</evidence>
<reference evidence="3 4" key="1">
    <citation type="journal article" date="2007" name="Genome Res.">
        <title>Genome characteristics of facultatively symbiotic Frankia sp. strains reflect host range and host plant biogeography.</title>
        <authorList>
            <person name="Normand P."/>
            <person name="Lapierre P."/>
            <person name="Tisa L.S."/>
            <person name="Gogarten J.P."/>
            <person name="Alloisio N."/>
            <person name="Bagnarol E."/>
            <person name="Bassi C.A."/>
            <person name="Berry A.M."/>
            <person name="Bickhart D.M."/>
            <person name="Choisne N."/>
            <person name="Couloux A."/>
            <person name="Cournoyer B."/>
            <person name="Cruveiller S."/>
            <person name="Daubin V."/>
            <person name="Demange N."/>
            <person name="Francino M.P."/>
            <person name="Goltsman E."/>
            <person name="Huang Y."/>
            <person name="Kopp O.R."/>
            <person name="Labarre L."/>
            <person name="Lapidus A."/>
            <person name="Lavire C."/>
            <person name="Marechal J."/>
            <person name="Martinez M."/>
            <person name="Mastronunzio J.E."/>
            <person name="Mullin B.C."/>
            <person name="Niemann J."/>
            <person name="Pujic P."/>
            <person name="Rawnsley T."/>
            <person name="Rouy Z."/>
            <person name="Schenowitz C."/>
            <person name="Sellstedt A."/>
            <person name="Tavares F."/>
            <person name="Tomkins J.P."/>
            <person name="Vallenet D."/>
            <person name="Valverde C."/>
            <person name="Wall L.G."/>
            <person name="Wang Y."/>
            <person name="Medigue C."/>
            <person name="Benson D.R."/>
        </authorList>
    </citation>
    <scope>NUCLEOTIDE SEQUENCE [LARGE SCALE GENOMIC DNA]</scope>
    <source>
        <strain evidence="4">DSM 45818 / CECT 9043 / CcI3</strain>
    </source>
</reference>
<protein>
    <submittedName>
        <fullName evidence="3">SpdA protein</fullName>
    </submittedName>
</protein>
<feature type="region of interest" description="Disordered" evidence="1">
    <location>
        <begin position="145"/>
        <end position="172"/>
    </location>
</feature>
<evidence type="ECO:0000313" key="3">
    <source>
        <dbReference type="EMBL" id="ABD10289.1"/>
    </source>
</evidence>
<dbReference type="HOGENOM" id="CLU_073558_0_0_11"/>
<dbReference type="PhylomeDB" id="Q2JEK3"/>
<feature type="transmembrane region" description="Helical" evidence="2">
    <location>
        <begin position="82"/>
        <end position="99"/>
    </location>
</feature>
<feature type="transmembrane region" description="Helical" evidence="2">
    <location>
        <begin position="21"/>
        <end position="41"/>
    </location>
</feature>
<keyword evidence="4" id="KW-1185">Reference proteome</keyword>
<accession>Q2JEK3</accession>
<dbReference type="AlphaFoldDB" id="Q2JEK3"/>
<evidence type="ECO:0000256" key="1">
    <source>
        <dbReference type="SAM" id="MobiDB-lite"/>
    </source>
</evidence>
<dbReference type="eggNOG" id="COG0515">
    <property type="taxonomic scope" value="Bacteria"/>
</dbReference>
<dbReference type="EMBL" id="CP000249">
    <property type="protein sequence ID" value="ABD10289.1"/>
    <property type="molecule type" value="Genomic_DNA"/>
</dbReference>
<keyword evidence="2" id="KW-0812">Transmembrane</keyword>
<sequence>MGSATPFTGRTAVAVRHGITGVVFVIAVLAFAFGFGSGWSLGLQLGVPGWTAPLVAPAVDLSVMALLAAVQYLRANGAPGRLVGPRLLLVLCGLMTFALNTTKPLLDGAWGRAAFDAIAPGLLIGWSEVAPRLLALLHQPAVPDGPSPAVPAIRDDDGTTEAEVPDRPRPQTVLAPALVRRARQADAAHRKATGRPITRDALREELRISNAVAGQLVRTIRAERRNQ</sequence>
<evidence type="ECO:0000313" key="4">
    <source>
        <dbReference type="Proteomes" id="UP000001937"/>
    </source>
</evidence>
<dbReference type="Proteomes" id="UP000001937">
    <property type="component" value="Chromosome"/>
</dbReference>
<keyword evidence="2" id="KW-1133">Transmembrane helix</keyword>
<proteinExistence type="predicted"/>
<feature type="transmembrane region" description="Helical" evidence="2">
    <location>
        <begin position="47"/>
        <end position="70"/>
    </location>
</feature>